<organism evidence="2 3">
    <name type="scientific">Ataeniobius toweri</name>
    <dbReference type="NCBI Taxonomy" id="208326"/>
    <lineage>
        <taxon>Eukaryota</taxon>
        <taxon>Metazoa</taxon>
        <taxon>Chordata</taxon>
        <taxon>Craniata</taxon>
        <taxon>Vertebrata</taxon>
        <taxon>Euteleostomi</taxon>
        <taxon>Actinopterygii</taxon>
        <taxon>Neopterygii</taxon>
        <taxon>Teleostei</taxon>
        <taxon>Neoteleostei</taxon>
        <taxon>Acanthomorphata</taxon>
        <taxon>Ovalentaria</taxon>
        <taxon>Atherinomorphae</taxon>
        <taxon>Cyprinodontiformes</taxon>
        <taxon>Goodeidae</taxon>
        <taxon>Ataeniobius</taxon>
    </lineage>
</organism>
<feature type="region of interest" description="Disordered" evidence="1">
    <location>
        <begin position="1"/>
        <end position="62"/>
    </location>
</feature>
<dbReference type="Proteomes" id="UP001345963">
    <property type="component" value="Unassembled WGS sequence"/>
</dbReference>
<protein>
    <submittedName>
        <fullName evidence="2">Uncharacterized protein</fullName>
    </submittedName>
</protein>
<evidence type="ECO:0000313" key="3">
    <source>
        <dbReference type="Proteomes" id="UP001345963"/>
    </source>
</evidence>
<proteinExistence type="predicted"/>
<dbReference type="EMBL" id="JAHUTI010091365">
    <property type="protein sequence ID" value="MED6262035.1"/>
    <property type="molecule type" value="Genomic_DNA"/>
</dbReference>
<accession>A0ABU7CJH4</accession>
<keyword evidence="3" id="KW-1185">Reference proteome</keyword>
<evidence type="ECO:0000313" key="2">
    <source>
        <dbReference type="EMBL" id="MED6262035.1"/>
    </source>
</evidence>
<sequence>MSQNTAAFQSGDEKQQLSNRESNKAGLQLTLDTAQLSGSSAAQQSPVAEFGDTSVRKKPASRRAHRRLGLWRYGHSLKRGVRSWGNLPGVLKAAQIVPSQSAAEELALFRSV</sequence>
<name>A0ABU7CJH4_9TELE</name>
<feature type="compositionally biased region" description="Low complexity" evidence="1">
    <location>
        <begin position="34"/>
        <end position="45"/>
    </location>
</feature>
<gene>
    <name evidence="2" type="ORF">ATANTOWER_013585</name>
</gene>
<evidence type="ECO:0000256" key="1">
    <source>
        <dbReference type="SAM" id="MobiDB-lite"/>
    </source>
</evidence>
<comment type="caution">
    <text evidence="2">The sequence shown here is derived from an EMBL/GenBank/DDBJ whole genome shotgun (WGS) entry which is preliminary data.</text>
</comment>
<reference evidence="2 3" key="1">
    <citation type="submission" date="2021-07" db="EMBL/GenBank/DDBJ databases">
        <authorList>
            <person name="Palmer J.M."/>
        </authorList>
    </citation>
    <scope>NUCLEOTIDE SEQUENCE [LARGE SCALE GENOMIC DNA]</scope>
    <source>
        <strain evidence="2 3">AT_MEX2019</strain>
        <tissue evidence="2">Muscle</tissue>
    </source>
</reference>